<keyword evidence="1" id="KW-0472">Membrane</keyword>
<accession>A0ABR8U9K1</accession>
<dbReference type="Proteomes" id="UP000626786">
    <property type="component" value="Unassembled WGS sequence"/>
</dbReference>
<evidence type="ECO:0000256" key="1">
    <source>
        <dbReference type="SAM" id="Phobius"/>
    </source>
</evidence>
<keyword evidence="1" id="KW-1133">Transmembrane helix</keyword>
<dbReference type="RefSeq" id="WP_191694081.1">
    <property type="nucleotide sequence ID" value="NZ_JACSQN010000005.1"/>
</dbReference>
<feature type="transmembrane region" description="Helical" evidence="1">
    <location>
        <begin position="41"/>
        <end position="68"/>
    </location>
</feature>
<evidence type="ECO:0000313" key="3">
    <source>
        <dbReference type="Proteomes" id="UP000626786"/>
    </source>
</evidence>
<proteinExistence type="predicted"/>
<gene>
    <name evidence="2" type="ORF">H9649_07340</name>
</gene>
<organism evidence="2 3">
    <name type="scientific">Sporosarcina quadrami</name>
    <dbReference type="NCBI Taxonomy" id="2762234"/>
    <lineage>
        <taxon>Bacteria</taxon>
        <taxon>Bacillati</taxon>
        <taxon>Bacillota</taxon>
        <taxon>Bacilli</taxon>
        <taxon>Bacillales</taxon>
        <taxon>Caryophanaceae</taxon>
        <taxon>Sporosarcina</taxon>
    </lineage>
</organism>
<feature type="transmembrane region" description="Helical" evidence="1">
    <location>
        <begin position="88"/>
        <end position="111"/>
    </location>
</feature>
<comment type="caution">
    <text evidence="2">The sequence shown here is derived from an EMBL/GenBank/DDBJ whole genome shotgun (WGS) entry which is preliminary data.</text>
</comment>
<dbReference type="EMBL" id="JACSQN010000005">
    <property type="protein sequence ID" value="MBD7984388.1"/>
    <property type="molecule type" value="Genomic_DNA"/>
</dbReference>
<name>A0ABR8U9K1_9BACL</name>
<sequence length="126" mass="14118">MLLFGNISIMALFPVTLLLLTMEIVFSSYKSTSKIWTTKLAAVNLIINLFWVTIIILLLLNPMIIHPFLSDLLASIFSRSPEDINTQVMMIIFAVGLLSLATTIIDSYVAFKKSKTDKSINTSEME</sequence>
<keyword evidence="1" id="KW-0812">Transmembrane</keyword>
<protein>
    <submittedName>
        <fullName evidence="2">Uncharacterized protein</fullName>
    </submittedName>
</protein>
<reference evidence="2 3" key="1">
    <citation type="submission" date="2020-08" db="EMBL/GenBank/DDBJ databases">
        <title>A Genomic Blueprint of the Chicken Gut Microbiome.</title>
        <authorList>
            <person name="Gilroy R."/>
            <person name="Ravi A."/>
            <person name="Getino M."/>
            <person name="Pursley I."/>
            <person name="Horton D.L."/>
            <person name="Alikhan N.-F."/>
            <person name="Baker D."/>
            <person name="Gharbi K."/>
            <person name="Hall N."/>
            <person name="Watson M."/>
            <person name="Adriaenssens E.M."/>
            <person name="Foster-Nyarko E."/>
            <person name="Jarju S."/>
            <person name="Secka A."/>
            <person name="Antonio M."/>
            <person name="Oren A."/>
            <person name="Chaudhuri R."/>
            <person name="La Ragione R.M."/>
            <person name="Hildebrand F."/>
            <person name="Pallen M.J."/>
        </authorList>
    </citation>
    <scope>NUCLEOTIDE SEQUENCE [LARGE SCALE GENOMIC DNA]</scope>
    <source>
        <strain evidence="2 3">Sa2YVA2</strain>
    </source>
</reference>
<evidence type="ECO:0000313" key="2">
    <source>
        <dbReference type="EMBL" id="MBD7984388.1"/>
    </source>
</evidence>
<feature type="transmembrane region" description="Helical" evidence="1">
    <location>
        <begin position="6"/>
        <end position="29"/>
    </location>
</feature>
<keyword evidence="3" id="KW-1185">Reference proteome</keyword>